<reference evidence="4" key="1">
    <citation type="submission" date="2014-07" db="EMBL/GenBank/DDBJ databases">
        <title>Genome sequencing of plant-pathogenic Streptomyces species.</title>
        <authorList>
            <person name="Harrison J."/>
            <person name="Sapp M."/>
            <person name="Thwaites R."/>
            <person name="Studholme D.J."/>
        </authorList>
    </citation>
    <scope>NUCLEOTIDE SEQUENCE [LARGE SCALE GENOMIC DNA]</scope>
    <source>
        <strain evidence="4">NCPPB 4445</strain>
    </source>
</reference>
<dbReference type="Pfam" id="PF01048">
    <property type="entry name" value="PNP_UDP_1"/>
    <property type="match status" value="1"/>
</dbReference>
<gene>
    <name evidence="3" type="ORF">IQ63_16670</name>
</gene>
<dbReference type="AlphaFoldDB" id="A0A0L0K918"/>
<feature type="region of interest" description="Disordered" evidence="1">
    <location>
        <begin position="204"/>
        <end position="224"/>
    </location>
</feature>
<dbReference type="InterPro" id="IPR000845">
    <property type="entry name" value="Nucleoside_phosphorylase_d"/>
</dbReference>
<evidence type="ECO:0000259" key="2">
    <source>
        <dbReference type="Pfam" id="PF01048"/>
    </source>
</evidence>
<proteinExistence type="predicted"/>
<dbReference type="Gene3D" id="3.40.50.1580">
    <property type="entry name" value="Nucleoside phosphorylase domain"/>
    <property type="match status" value="1"/>
</dbReference>
<sequence length="277" mass="29320">MPDRQPLVAIITGLPLEYEAVRSLLTGLGERMIGTALSVEVGELPDSAWQVALADASSAHIPATILIKDVVRQLRPDALLFVGIAGGLKDTVEVGDLVVATRIYAFQGGAQTPEGLYARPQAWHPSHRLEQAARFALWGEPGVHFGAVAAEEIVLNDEHTSLLAQLRRSYNDALAVEMESAGMAHAAHLTAEVETLTVRGISDAADPAKKPEDPRAAQSHAANRAAGAAAAVLRKLPPLPSHSTSLADSGDHIDFRGSTFFGTNVGKIAVESPREDN</sequence>
<dbReference type="GO" id="GO:0008782">
    <property type="term" value="F:adenosylhomocysteine nucleosidase activity"/>
    <property type="evidence" value="ECO:0007669"/>
    <property type="project" value="TreeGrafter"/>
</dbReference>
<protein>
    <recommendedName>
        <fullName evidence="2">Nucleoside phosphorylase domain-containing protein</fullName>
    </recommendedName>
</protein>
<comment type="caution">
    <text evidence="3">The sequence shown here is derived from an EMBL/GenBank/DDBJ whole genome shotgun (WGS) entry which is preliminary data.</text>
</comment>
<feature type="domain" description="Nucleoside phosphorylase" evidence="2">
    <location>
        <begin position="8"/>
        <end position="234"/>
    </location>
</feature>
<accession>A0A0L0K918</accession>
<dbReference type="GO" id="GO:0008930">
    <property type="term" value="F:methylthioadenosine nucleosidase activity"/>
    <property type="evidence" value="ECO:0007669"/>
    <property type="project" value="TreeGrafter"/>
</dbReference>
<dbReference type="CDD" id="cd09008">
    <property type="entry name" value="MTAN"/>
    <property type="match status" value="1"/>
</dbReference>
<evidence type="ECO:0000313" key="4">
    <source>
        <dbReference type="Proteomes" id="UP000037151"/>
    </source>
</evidence>
<dbReference type="PATRIC" id="fig|42234.21.peg.3433"/>
<dbReference type="SUPFAM" id="SSF53167">
    <property type="entry name" value="Purine and uridine phosphorylases"/>
    <property type="match status" value="1"/>
</dbReference>
<dbReference type="OrthoDB" id="44283at2"/>
<dbReference type="PANTHER" id="PTHR46832:SF1">
    <property type="entry name" value="5'-METHYLTHIOADENOSINE_S-ADENOSYLHOMOCYSTEINE NUCLEOSIDASE"/>
    <property type="match status" value="1"/>
</dbReference>
<dbReference type="GO" id="GO:0009116">
    <property type="term" value="P:nucleoside metabolic process"/>
    <property type="evidence" value="ECO:0007669"/>
    <property type="project" value="InterPro"/>
</dbReference>
<organism evidence="3 4">
    <name type="scientific">Streptomyces acidiscabies</name>
    <dbReference type="NCBI Taxonomy" id="42234"/>
    <lineage>
        <taxon>Bacteria</taxon>
        <taxon>Bacillati</taxon>
        <taxon>Actinomycetota</taxon>
        <taxon>Actinomycetes</taxon>
        <taxon>Kitasatosporales</taxon>
        <taxon>Streptomycetaceae</taxon>
        <taxon>Streptomyces</taxon>
    </lineage>
</organism>
<evidence type="ECO:0000256" key="1">
    <source>
        <dbReference type="SAM" id="MobiDB-lite"/>
    </source>
</evidence>
<dbReference type="GO" id="GO:0005829">
    <property type="term" value="C:cytosol"/>
    <property type="evidence" value="ECO:0007669"/>
    <property type="project" value="TreeGrafter"/>
</dbReference>
<dbReference type="GO" id="GO:0019284">
    <property type="term" value="P:L-methionine salvage from S-adenosylmethionine"/>
    <property type="evidence" value="ECO:0007669"/>
    <property type="project" value="TreeGrafter"/>
</dbReference>
<feature type="compositionally biased region" description="Basic and acidic residues" evidence="1">
    <location>
        <begin position="206"/>
        <end position="215"/>
    </location>
</feature>
<dbReference type="EMBL" id="JPPY01000112">
    <property type="protein sequence ID" value="KND34366.1"/>
    <property type="molecule type" value="Genomic_DNA"/>
</dbReference>
<dbReference type="Proteomes" id="UP000037151">
    <property type="component" value="Unassembled WGS sequence"/>
</dbReference>
<dbReference type="PANTHER" id="PTHR46832">
    <property type="entry name" value="5'-METHYLTHIOADENOSINE/S-ADENOSYLHOMOCYSTEINE NUCLEOSIDASE"/>
    <property type="match status" value="1"/>
</dbReference>
<evidence type="ECO:0000313" key="3">
    <source>
        <dbReference type="EMBL" id="KND34366.1"/>
    </source>
</evidence>
<dbReference type="RefSeq" id="WP_050371353.1">
    <property type="nucleotide sequence ID" value="NZ_KQ257820.1"/>
</dbReference>
<name>A0A0L0K918_9ACTN</name>
<dbReference type="InterPro" id="IPR035994">
    <property type="entry name" value="Nucleoside_phosphorylase_sf"/>
</dbReference>